<dbReference type="RefSeq" id="WP_169590885.1">
    <property type="nucleotide sequence ID" value="NZ_VCQU01000008.1"/>
</dbReference>
<name>A0A848KG60_9NOCA</name>
<keyword evidence="2" id="KW-1185">Reference proteome</keyword>
<evidence type="ECO:0000313" key="1">
    <source>
        <dbReference type="EMBL" id="NMN97765.1"/>
    </source>
</evidence>
<dbReference type="Proteomes" id="UP000535543">
    <property type="component" value="Unassembled WGS sequence"/>
</dbReference>
<reference evidence="1 2" key="2">
    <citation type="submission" date="2020-06" db="EMBL/GenBank/DDBJ databases">
        <title>Antribacter stalactiti gen. nov., sp. nov., a new member of the family Nacardiaceae isolated from a cave.</title>
        <authorList>
            <person name="Kim I.S."/>
        </authorList>
    </citation>
    <scope>NUCLEOTIDE SEQUENCE [LARGE SCALE GENOMIC DNA]</scope>
    <source>
        <strain evidence="1 2">YC2-7</strain>
    </source>
</reference>
<gene>
    <name evidence="1" type="ORF">FGL95_22260</name>
</gene>
<accession>A0A848KG60</accession>
<comment type="caution">
    <text evidence="1">The sequence shown here is derived from an EMBL/GenBank/DDBJ whole genome shotgun (WGS) entry which is preliminary data.</text>
</comment>
<proteinExistence type="predicted"/>
<reference evidence="1 2" key="1">
    <citation type="submission" date="2019-05" db="EMBL/GenBank/DDBJ databases">
        <authorList>
            <person name="Lee S.D."/>
        </authorList>
    </citation>
    <scope>NUCLEOTIDE SEQUENCE [LARGE SCALE GENOMIC DNA]</scope>
    <source>
        <strain evidence="1 2">YC2-7</strain>
    </source>
</reference>
<sequence>MNDTVAEGVDSEGNTMLATMQRAVSEPSLALCLVEAMHANVAEPAQTAAVVECYHAYRQAKGHSAMTDGVRALLRTFEEVGGIEAWAGKVGNYRRRYSPNSSPVAAAAIEHAAELLYRSGIESSADLRRAVADAEMARSLEARLGDIAGSPAVWDALLSRALVNA</sequence>
<evidence type="ECO:0000313" key="2">
    <source>
        <dbReference type="Proteomes" id="UP000535543"/>
    </source>
</evidence>
<dbReference type="EMBL" id="VCQU01000008">
    <property type="protein sequence ID" value="NMN97765.1"/>
    <property type="molecule type" value="Genomic_DNA"/>
</dbReference>
<organism evidence="1 2">
    <name type="scientific">Antrihabitans stalactiti</name>
    <dbReference type="NCBI Taxonomy" id="2584121"/>
    <lineage>
        <taxon>Bacteria</taxon>
        <taxon>Bacillati</taxon>
        <taxon>Actinomycetota</taxon>
        <taxon>Actinomycetes</taxon>
        <taxon>Mycobacteriales</taxon>
        <taxon>Nocardiaceae</taxon>
        <taxon>Antrihabitans</taxon>
    </lineage>
</organism>
<protein>
    <submittedName>
        <fullName evidence="1">Uncharacterized protein</fullName>
    </submittedName>
</protein>
<dbReference type="AlphaFoldDB" id="A0A848KG60"/>